<comment type="similarity">
    <text evidence="1">Belongs to the OPA3 family.</text>
</comment>
<organism evidence="3 4">
    <name type="scientific">Paramicrosporidium saccamoebae</name>
    <dbReference type="NCBI Taxonomy" id="1246581"/>
    <lineage>
        <taxon>Eukaryota</taxon>
        <taxon>Fungi</taxon>
        <taxon>Fungi incertae sedis</taxon>
        <taxon>Cryptomycota</taxon>
        <taxon>Cryptomycota incertae sedis</taxon>
        <taxon>Paramicrosporidium</taxon>
    </lineage>
</organism>
<evidence type="ECO:0000313" key="4">
    <source>
        <dbReference type="Proteomes" id="UP000240830"/>
    </source>
</evidence>
<gene>
    <name evidence="3" type="ORF">PSACC_02240</name>
</gene>
<evidence type="ECO:0000256" key="1">
    <source>
        <dbReference type="ARBA" id="ARBA00007584"/>
    </source>
</evidence>
<dbReference type="EMBL" id="MTSL01000150">
    <property type="protein sequence ID" value="PJF17954.1"/>
    <property type="molecule type" value="Genomic_DNA"/>
</dbReference>
<proteinExistence type="inferred from homology"/>
<reference evidence="3 4" key="1">
    <citation type="submission" date="2016-10" db="EMBL/GenBank/DDBJ databases">
        <title>The genome of Paramicrosporidium saccamoebae is the missing link in understanding Cryptomycota and Microsporidia evolution.</title>
        <authorList>
            <person name="Quandt C.A."/>
            <person name="Beaudet D."/>
            <person name="Corsaro D."/>
            <person name="Michel R."/>
            <person name="Corradi N."/>
            <person name="James T."/>
        </authorList>
    </citation>
    <scope>NUCLEOTIDE SEQUENCE [LARGE SCALE GENOMIC DNA]</scope>
    <source>
        <strain evidence="3 4">KSL3</strain>
    </source>
</reference>
<evidence type="ECO:0008006" key="5">
    <source>
        <dbReference type="Google" id="ProtNLM"/>
    </source>
</evidence>
<protein>
    <recommendedName>
        <fullName evidence="5">OPA3-like protein</fullName>
    </recommendedName>
</protein>
<dbReference type="PANTHER" id="PTHR12499:SF0">
    <property type="entry name" value="OPTIC ATROPHY 3 PROTEIN"/>
    <property type="match status" value="1"/>
</dbReference>
<evidence type="ECO:0000256" key="2">
    <source>
        <dbReference type="ARBA" id="ARBA00023054"/>
    </source>
</evidence>
<comment type="caution">
    <text evidence="3">The sequence shown here is derived from an EMBL/GenBank/DDBJ whole genome shotgun (WGS) entry which is preliminary data.</text>
</comment>
<accession>A0A2H9TJM3</accession>
<sequence>MVMPVVKLGYLFVRTVAKPVSSVIKQQAKDHPKFREACVRLAQLYHRMDVRWRRRLAARAGEDISAIVRPLDEQKAVDLGASFIGEALIFGVAGTLLVAEAARSNRAESARRRLIEDRFEKLFEDVLNLSARQQELTDQLEAADKRRGQVPKVEPEHQILRSKLEPEQYHLKPKLEPSIEI</sequence>
<dbReference type="AlphaFoldDB" id="A0A2H9TJM3"/>
<dbReference type="PANTHER" id="PTHR12499">
    <property type="entry name" value="OPTIC ATROPHY 3 PROTEIN OPA3"/>
    <property type="match status" value="1"/>
</dbReference>
<dbReference type="STRING" id="1246581.A0A2H9TJM3"/>
<dbReference type="GO" id="GO:0019216">
    <property type="term" value="P:regulation of lipid metabolic process"/>
    <property type="evidence" value="ECO:0007669"/>
    <property type="project" value="TreeGrafter"/>
</dbReference>
<evidence type="ECO:0000313" key="3">
    <source>
        <dbReference type="EMBL" id="PJF17954.1"/>
    </source>
</evidence>
<dbReference type="OrthoDB" id="2129069at2759"/>
<dbReference type="Proteomes" id="UP000240830">
    <property type="component" value="Unassembled WGS sequence"/>
</dbReference>
<name>A0A2H9TJM3_9FUNG</name>
<dbReference type="InterPro" id="IPR010754">
    <property type="entry name" value="OPA3-like"/>
</dbReference>
<dbReference type="GO" id="GO:0005739">
    <property type="term" value="C:mitochondrion"/>
    <property type="evidence" value="ECO:0007669"/>
    <property type="project" value="TreeGrafter"/>
</dbReference>
<keyword evidence="4" id="KW-1185">Reference proteome</keyword>
<dbReference type="Pfam" id="PF07047">
    <property type="entry name" value="OPA3"/>
    <property type="match status" value="1"/>
</dbReference>
<keyword evidence="2" id="KW-0175">Coiled coil</keyword>